<accession>A0A520MSI3</accession>
<feature type="transmembrane region" description="Helical" evidence="1">
    <location>
        <begin position="62"/>
        <end position="80"/>
    </location>
</feature>
<name>A0A520MSI3_9GAMM</name>
<evidence type="ECO:0000313" key="3">
    <source>
        <dbReference type="Proteomes" id="UP000315498"/>
    </source>
</evidence>
<keyword evidence="1" id="KW-1133">Transmembrane helix</keyword>
<keyword evidence="1" id="KW-0472">Membrane</keyword>
<sequence length="120" mass="13890">MLILLSSLYFLYGFVLFYTYIKGYSLLRYLLKRKNINIQLSIELIFIILTSLVVFTSQPLNWIVALIMLFHVVGVIWIVTNPNSYYSMAEEATLDIDSLEIATSMIVIAMGIFVYFSRII</sequence>
<dbReference type="Proteomes" id="UP000315498">
    <property type="component" value="Unassembled WGS sequence"/>
</dbReference>
<feature type="transmembrane region" description="Helical" evidence="1">
    <location>
        <begin position="101"/>
        <end position="119"/>
    </location>
</feature>
<organism evidence="2 3">
    <name type="scientific">SAR86 cluster bacterium</name>
    <dbReference type="NCBI Taxonomy" id="2030880"/>
    <lineage>
        <taxon>Bacteria</taxon>
        <taxon>Pseudomonadati</taxon>
        <taxon>Pseudomonadota</taxon>
        <taxon>Gammaproteobacteria</taxon>
        <taxon>SAR86 cluster</taxon>
    </lineage>
</organism>
<dbReference type="AlphaFoldDB" id="A0A520MSI3"/>
<dbReference type="EMBL" id="SHBG01000025">
    <property type="protein sequence ID" value="RZO24174.1"/>
    <property type="molecule type" value="Genomic_DNA"/>
</dbReference>
<reference evidence="2 3" key="1">
    <citation type="submission" date="2019-02" db="EMBL/GenBank/DDBJ databases">
        <title>Prokaryotic population dynamics and viral predation in marine succession experiment using metagenomics: the confinement effect.</title>
        <authorList>
            <person name="Haro-Moreno J.M."/>
            <person name="Rodriguez-Valera F."/>
            <person name="Lopez-Perez M."/>
        </authorList>
    </citation>
    <scope>NUCLEOTIDE SEQUENCE [LARGE SCALE GENOMIC DNA]</scope>
    <source>
        <strain evidence="2">MED-G161</strain>
    </source>
</reference>
<comment type="caution">
    <text evidence="2">The sequence shown here is derived from an EMBL/GenBank/DDBJ whole genome shotgun (WGS) entry which is preliminary data.</text>
</comment>
<evidence type="ECO:0000313" key="2">
    <source>
        <dbReference type="EMBL" id="RZO24174.1"/>
    </source>
</evidence>
<protein>
    <submittedName>
        <fullName evidence="2">Uncharacterized protein</fullName>
    </submittedName>
</protein>
<gene>
    <name evidence="2" type="ORF">EVA94_02960</name>
</gene>
<evidence type="ECO:0000256" key="1">
    <source>
        <dbReference type="SAM" id="Phobius"/>
    </source>
</evidence>
<keyword evidence="1" id="KW-0812">Transmembrane</keyword>
<proteinExistence type="predicted"/>
<feature type="transmembrane region" description="Helical" evidence="1">
    <location>
        <begin position="36"/>
        <end position="56"/>
    </location>
</feature>
<feature type="transmembrane region" description="Helical" evidence="1">
    <location>
        <begin position="6"/>
        <end position="24"/>
    </location>
</feature>